<organism evidence="10 11">
    <name type="scientific">Tsukamurella sputi</name>
    <dbReference type="NCBI Taxonomy" id="2591848"/>
    <lineage>
        <taxon>Bacteria</taxon>
        <taxon>Bacillati</taxon>
        <taxon>Actinomycetota</taxon>
        <taxon>Actinomycetes</taxon>
        <taxon>Mycobacteriales</taxon>
        <taxon>Tsukamurellaceae</taxon>
        <taxon>Tsukamurella</taxon>
    </lineage>
</organism>
<dbReference type="InterPro" id="IPR050556">
    <property type="entry name" value="Type_II_TA_system_RNase"/>
</dbReference>
<evidence type="ECO:0000256" key="7">
    <source>
        <dbReference type="ARBA" id="ARBA00038093"/>
    </source>
</evidence>
<evidence type="ECO:0000256" key="3">
    <source>
        <dbReference type="ARBA" id="ARBA00022722"/>
    </source>
</evidence>
<reference evidence="10 11" key="1">
    <citation type="submission" date="2019-08" db="EMBL/GenBank/DDBJ databases">
        <title>Tsukamurella conjunctivitidis sp. nov., Tsukamurella assacharolytica sp. nov. and Tsukamurella sputae sp. nov. isolated from patients with conjunctivitis, bacteraemia (lymphoma) and respiratory infection (sputum) in Hong Kong.</title>
        <authorList>
            <person name="Fok K.M.N."/>
            <person name="Fong J.Y.H."/>
        </authorList>
    </citation>
    <scope>NUCLEOTIDE SEQUENCE [LARGE SCALE GENOMIC DNA]</scope>
    <source>
        <strain evidence="10 11">HKU70</strain>
    </source>
</reference>
<dbReference type="GO" id="GO:0046872">
    <property type="term" value="F:metal ion binding"/>
    <property type="evidence" value="ECO:0007669"/>
    <property type="project" value="UniProtKB-KW"/>
</dbReference>
<sequence length="190" mass="20636">MQSGHGGQPRVTGAQAETPAGDDRTDRVESGRSLRRAGRSRVPHGGEAVTPSPVERPVPHIVDNSVWSRIQTGEITITALESFTTGGNLLATCTPQLLEALCSTRSPSEWDSEYALNWEFLDVLHPGIETHAVSVELQRRLWHAGKVRAAGPVDTMIAAIALRHGAIVVHHDGDYEQIAEVAPEFQQVRV</sequence>
<comment type="cofactor">
    <cofactor evidence="1">
        <name>Mg(2+)</name>
        <dbReference type="ChEBI" id="CHEBI:18420"/>
    </cofactor>
</comment>
<gene>
    <name evidence="10" type="ORF">FK268_05025</name>
</gene>
<evidence type="ECO:0000256" key="4">
    <source>
        <dbReference type="ARBA" id="ARBA00022723"/>
    </source>
</evidence>
<keyword evidence="3" id="KW-0540">Nuclease</keyword>
<dbReference type="SUPFAM" id="SSF88723">
    <property type="entry name" value="PIN domain-like"/>
    <property type="match status" value="1"/>
</dbReference>
<dbReference type="PANTHER" id="PTHR33653">
    <property type="entry name" value="RIBONUCLEASE VAPC2"/>
    <property type="match status" value="1"/>
</dbReference>
<dbReference type="GO" id="GO:0016787">
    <property type="term" value="F:hydrolase activity"/>
    <property type="evidence" value="ECO:0007669"/>
    <property type="project" value="UniProtKB-KW"/>
</dbReference>
<dbReference type="InterPro" id="IPR002716">
    <property type="entry name" value="PIN_dom"/>
</dbReference>
<feature type="compositionally biased region" description="Basic residues" evidence="8">
    <location>
        <begin position="33"/>
        <end position="42"/>
    </location>
</feature>
<dbReference type="EMBL" id="VIGV01000001">
    <property type="protein sequence ID" value="TWS26587.1"/>
    <property type="molecule type" value="Genomic_DNA"/>
</dbReference>
<evidence type="ECO:0000256" key="2">
    <source>
        <dbReference type="ARBA" id="ARBA00022649"/>
    </source>
</evidence>
<accession>A0A5C5RU68</accession>
<keyword evidence="6" id="KW-0460">Magnesium</keyword>
<dbReference type="Pfam" id="PF01850">
    <property type="entry name" value="PIN"/>
    <property type="match status" value="1"/>
</dbReference>
<dbReference type="PANTHER" id="PTHR33653:SF1">
    <property type="entry name" value="RIBONUCLEASE VAPC2"/>
    <property type="match status" value="1"/>
</dbReference>
<keyword evidence="4" id="KW-0479">Metal-binding</keyword>
<dbReference type="AlphaFoldDB" id="A0A5C5RU68"/>
<dbReference type="InterPro" id="IPR029060">
    <property type="entry name" value="PIN-like_dom_sf"/>
</dbReference>
<evidence type="ECO:0000256" key="5">
    <source>
        <dbReference type="ARBA" id="ARBA00022801"/>
    </source>
</evidence>
<keyword evidence="5" id="KW-0378">Hydrolase</keyword>
<evidence type="ECO:0000256" key="6">
    <source>
        <dbReference type="ARBA" id="ARBA00022842"/>
    </source>
</evidence>
<dbReference type="GO" id="GO:0004518">
    <property type="term" value="F:nuclease activity"/>
    <property type="evidence" value="ECO:0007669"/>
    <property type="project" value="UniProtKB-KW"/>
</dbReference>
<dbReference type="Proteomes" id="UP000319792">
    <property type="component" value="Unassembled WGS sequence"/>
</dbReference>
<dbReference type="Gene3D" id="3.40.50.1010">
    <property type="entry name" value="5'-nuclease"/>
    <property type="match status" value="1"/>
</dbReference>
<feature type="region of interest" description="Disordered" evidence="8">
    <location>
        <begin position="1"/>
        <end position="57"/>
    </location>
</feature>
<feature type="domain" description="PIN" evidence="9">
    <location>
        <begin position="61"/>
        <end position="180"/>
    </location>
</feature>
<proteinExistence type="inferred from homology"/>
<evidence type="ECO:0000259" key="9">
    <source>
        <dbReference type="Pfam" id="PF01850"/>
    </source>
</evidence>
<comment type="similarity">
    <text evidence="7">Belongs to the PINc/VapC protein family.</text>
</comment>
<comment type="caution">
    <text evidence="10">The sequence shown here is derived from an EMBL/GenBank/DDBJ whole genome shotgun (WGS) entry which is preliminary data.</text>
</comment>
<feature type="compositionally biased region" description="Basic and acidic residues" evidence="8">
    <location>
        <begin position="21"/>
        <end position="32"/>
    </location>
</feature>
<keyword evidence="11" id="KW-1185">Reference proteome</keyword>
<name>A0A5C5RU68_9ACTN</name>
<evidence type="ECO:0000256" key="8">
    <source>
        <dbReference type="SAM" id="MobiDB-lite"/>
    </source>
</evidence>
<evidence type="ECO:0000313" key="11">
    <source>
        <dbReference type="Proteomes" id="UP000319792"/>
    </source>
</evidence>
<evidence type="ECO:0000313" key="10">
    <source>
        <dbReference type="EMBL" id="TWS26587.1"/>
    </source>
</evidence>
<evidence type="ECO:0000256" key="1">
    <source>
        <dbReference type="ARBA" id="ARBA00001946"/>
    </source>
</evidence>
<protein>
    <submittedName>
        <fullName evidence="10">PIN domain nuclease</fullName>
    </submittedName>
</protein>
<keyword evidence="2" id="KW-1277">Toxin-antitoxin system</keyword>